<dbReference type="PANTHER" id="PTHR43034">
    <property type="entry name" value="ION-TRANSLOCATING OXIDOREDUCTASE COMPLEX SUBUNIT C"/>
    <property type="match status" value="1"/>
</dbReference>
<feature type="binding site" evidence="8">
    <location>
        <position position="377"/>
    </location>
    <ligand>
        <name>[4Fe-4S] cluster</name>
        <dbReference type="ChEBI" id="CHEBI:49883"/>
        <label>2</label>
    </ligand>
</feature>
<evidence type="ECO:0000256" key="1">
    <source>
        <dbReference type="ARBA" id="ARBA00022448"/>
    </source>
</evidence>
<dbReference type="Pfam" id="PF01512">
    <property type="entry name" value="Complex1_51K"/>
    <property type="match status" value="1"/>
</dbReference>
<dbReference type="Pfam" id="PF13237">
    <property type="entry name" value="Fer4_10"/>
    <property type="match status" value="1"/>
</dbReference>
<feature type="binding site" evidence="8">
    <location>
        <position position="416"/>
    </location>
    <ligand>
        <name>[4Fe-4S] cluster</name>
        <dbReference type="ChEBI" id="CHEBI:49883"/>
        <label>1</label>
    </ligand>
</feature>
<evidence type="ECO:0000256" key="2">
    <source>
        <dbReference type="ARBA" id="ARBA00022485"/>
    </source>
</evidence>
<evidence type="ECO:0000256" key="4">
    <source>
        <dbReference type="ARBA" id="ARBA00022737"/>
    </source>
</evidence>
<dbReference type="EMBL" id="CP034465">
    <property type="protein sequence ID" value="AZP03826.1"/>
    <property type="molecule type" value="Genomic_DNA"/>
</dbReference>
<dbReference type="Pfam" id="PF10531">
    <property type="entry name" value="SLBB"/>
    <property type="match status" value="1"/>
</dbReference>
<keyword evidence="8" id="KW-1278">Translocase</keyword>
<keyword evidence="4 8" id="KW-0677">Repeat</keyword>
<keyword evidence="5 8" id="KW-0249">Electron transport</keyword>
<evidence type="ECO:0000256" key="3">
    <source>
        <dbReference type="ARBA" id="ARBA00022723"/>
    </source>
</evidence>
<dbReference type="GO" id="GO:0009055">
    <property type="term" value="F:electron transfer activity"/>
    <property type="evidence" value="ECO:0007669"/>
    <property type="project" value="InterPro"/>
</dbReference>
<dbReference type="KEGG" id="jeh:EJN90_03590"/>
<keyword evidence="6 8" id="KW-0408">Iron</keyword>
<protein>
    <recommendedName>
        <fullName evidence="8">Ion-translocating oxidoreductase complex subunit C</fullName>
        <ecNumber evidence="8">7.-.-.-</ecNumber>
    </recommendedName>
    <alternativeName>
        <fullName evidence="8">Rnf electron transport complex subunit C</fullName>
    </alternativeName>
</protein>
<comment type="function">
    <text evidence="8">Part of a membrane-bound complex that couples electron transfer with translocation of ions across the membrane.</text>
</comment>
<dbReference type="HAMAP" id="MF_00461">
    <property type="entry name" value="RsxC_RnfC"/>
    <property type="match status" value="1"/>
</dbReference>
<keyword evidence="3 8" id="KW-0479">Metal-binding</keyword>
<comment type="subunit">
    <text evidence="8">The complex is composed of six subunits: RnfA, RnfB, RnfC, RnfD, RnfE and RnfG.</text>
</comment>
<feature type="domain" description="4Fe-4S ferredoxin-type" evidence="9">
    <location>
        <begin position="358"/>
        <end position="389"/>
    </location>
</feature>
<dbReference type="EC" id="7.-.-.-" evidence="8"/>
<feature type="binding site" evidence="8">
    <location>
        <position position="406"/>
    </location>
    <ligand>
        <name>[4Fe-4S] cluster</name>
        <dbReference type="ChEBI" id="CHEBI:49883"/>
        <label>2</label>
    </ligand>
</feature>
<dbReference type="OrthoDB" id="9767754at2"/>
<feature type="binding site" evidence="8">
    <location>
        <position position="373"/>
    </location>
    <ligand>
        <name>[4Fe-4S] cluster</name>
        <dbReference type="ChEBI" id="CHEBI:49883"/>
        <label>1</label>
    </ligand>
</feature>
<reference evidence="11" key="1">
    <citation type="submission" date="2018-12" db="EMBL/GenBank/DDBJ databases">
        <title>Complete genome sequencing of Jeotgalibaca sp. H21T32.</title>
        <authorList>
            <person name="Bae J.-W."/>
            <person name="Lee S.-Y."/>
        </authorList>
    </citation>
    <scope>NUCLEOTIDE SEQUENCE [LARGE SCALE GENOMIC DNA]</scope>
    <source>
        <strain evidence="11">H21T32</strain>
    </source>
</reference>
<feature type="binding site" evidence="8">
    <location>
        <position position="370"/>
    </location>
    <ligand>
        <name>[4Fe-4S] cluster</name>
        <dbReference type="ChEBI" id="CHEBI:49883"/>
        <label>1</label>
    </ligand>
</feature>
<dbReference type="Proteomes" id="UP000273326">
    <property type="component" value="Chromosome"/>
</dbReference>
<feature type="domain" description="4Fe-4S ferredoxin-type" evidence="9">
    <location>
        <begin position="397"/>
        <end position="426"/>
    </location>
</feature>
<dbReference type="GO" id="GO:0051539">
    <property type="term" value="F:4 iron, 4 sulfur cluster binding"/>
    <property type="evidence" value="ECO:0007669"/>
    <property type="project" value="UniProtKB-KW"/>
</dbReference>
<keyword evidence="2 8" id="KW-0004">4Fe-4S</keyword>
<dbReference type="RefSeq" id="WP_126108908.1">
    <property type="nucleotide sequence ID" value="NZ_CP034465.1"/>
</dbReference>
<dbReference type="SUPFAM" id="SSF46548">
    <property type="entry name" value="alpha-helical ferredoxin"/>
    <property type="match status" value="1"/>
</dbReference>
<dbReference type="NCBIfam" id="NF003454">
    <property type="entry name" value="PRK05035.1"/>
    <property type="match status" value="1"/>
</dbReference>
<keyword evidence="1 8" id="KW-0813">Transport</keyword>
<gene>
    <name evidence="10" type="primary">rsxC</name>
    <name evidence="8" type="synonym">rnfC</name>
    <name evidence="10" type="ORF">EJN90_03590</name>
</gene>
<dbReference type="GO" id="GO:0005886">
    <property type="term" value="C:plasma membrane"/>
    <property type="evidence" value="ECO:0007669"/>
    <property type="project" value="UniProtKB-SubCell"/>
</dbReference>
<comment type="similarity">
    <text evidence="8">Belongs to the 4Fe4S bacterial-type ferredoxin family. RnfC subfamily.</text>
</comment>
<evidence type="ECO:0000256" key="8">
    <source>
        <dbReference type="HAMAP-Rule" id="MF_00461"/>
    </source>
</evidence>
<dbReference type="InterPro" id="IPR017896">
    <property type="entry name" value="4Fe4S_Fe-S-bd"/>
</dbReference>
<dbReference type="Pfam" id="PF13375">
    <property type="entry name" value="RnfC_N"/>
    <property type="match status" value="1"/>
</dbReference>
<keyword evidence="11" id="KW-1185">Reference proteome</keyword>
<feature type="binding site" evidence="8">
    <location>
        <position position="412"/>
    </location>
    <ligand>
        <name>[4Fe-4S] cluster</name>
        <dbReference type="ChEBI" id="CHEBI:49883"/>
        <label>2</label>
    </ligand>
</feature>
<organism evidence="10 11">
    <name type="scientific">Jeotgalibaca ciconiae</name>
    <dbReference type="NCBI Taxonomy" id="2496265"/>
    <lineage>
        <taxon>Bacteria</taxon>
        <taxon>Bacillati</taxon>
        <taxon>Bacillota</taxon>
        <taxon>Bacilli</taxon>
        <taxon>Lactobacillales</taxon>
        <taxon>Carnobacteriaceae</taxon>
        <taxon>Jeotgalibaca</taxon>
    </lineage>
</organism>
<comment type="cofactor">
    <cofactor evidence="8">
        <name>[4Fe-4S] cluster</name>
        <dbReference type="ChEBI" id="CHEBI:49883"/>
    </cofactor>
    <text evidence="8">Binds 2 [4Fe-4S] clusters per subunit.</text>
</comment>
<dbReference type="GO" id="GO:0046872">
    <property type="term" value="F:metal ion binding"/>
    <property type="evidence" value="ECO:0007669"/>
    <property type="project" value="UniProtKB-KW"/>
</dbReference>
<dbReference type="NCBIfam" id="TIGR01945">
    <property type="entry name" value="rnfC"/>
    <property type="match status" value="1"/>
</dbReference>
<sequence length="439" mass="47429">MRFHFWLKDKNEGIFPEERKQKTENLPIETAKVPDLMIFPLSMHIGKPAKAVVDVGDKIKIGTVLGEAEDGISANVISSVSGEVIAISDRATVKGPNTCIVIRNDHQDRMEEPLVEEGKTLSAEEKLAVIQRAGIVGMGGATFPTGIKVKPNNIKPVDTIIINGAECELYSTSDHRLMIEQANGIVEGAKIIQEILKAKTIYIALEDDTPDCEQALKEVIRSTDIKLKVLPTMYPQGAEKVLIQKLTGREVPPGGLPADVRVFVTNVGTSNAIHEAVNLGRPLIERITTVSGEAVQTPKNLRVRIGTPINSLIEECEGFSSVPGKLLHGGPMMGIPIASADVPVTKGTSVVTFLVPEESERGEQTDCIRCSECLNVCPVSLQPILISNAFERADIEEAERLGAMDCIECGNCSYICPSKIPLLDNIRSAKKAIKAKNAG</sequence>
<keyword evidence="8" id="KW-1003">Cell membrane</keyword>
<proteinExistence type="inferred from homology"/>
<evidence type="ECO:0000256" key="6">
    <source>
        <dbReference type="ARBA" id="ARBA00023004"/>
    </source>
</evidence>
<dbReference type="Gene3D" id="3.40.50.11540">
    <property type="entry name" value="NADH-ubiquinone oxidoreductase 51kDa subunit"/>
    <property type="match status" value="1"/>
</dbReference>
<evidence type="ECO:0000256" key="7">
    <source>
        <dbReference type="ARBA" id="ARBA00023014"/>
    </source>
</evidence>
<dbReference type="GO" id="GO:0022900">
    <property type="term" value="P:electron transport chain"/>
    <property type="evidence" value="ECO:0007669"/>
    <property type="project" value="UniProtKB-UniRule"/>
</dbReference>
<dbReference type="SUPFAM" id="SSF142019">
    <property type="entry name" value="Nqo1 FMN-binding domain-like"/>
    <property type="match status" value="1"/>
</dbReference>
<dbReference type="PROSITE" id="PS51379">
    <property type="entry name" value="4FE4S_FER_2"/>
    <property type="match status" value="2"/>
</dbReference>
<dbReference type="InterPro" id="IPR011538">
    <property type="entry name" value="Nuo51_FMN-bd"/>
</dbReference>
<keyword evidence="7 8" id="KW-0411">Iron-sulfur</keyword>
<dbReference type="InterPro" id="IPR019554">
    <property type="entry name" value="Soluble_ligand-bd"/>
</dbReference>
<feature type="binding site" evidence="8">
    <location>
        <position position="409"/>
    </location>
    <ligand>
        <name>[4Fe-4S] cluster</name>
        <dbReference type="ChEBI" id="CHEBI:49883"/>
        <label>2</label>
    </ligand>
</feature>
<dbReference type="PANTHER" id="PTHR43034:SF2">
    <property type="entry name" value="ION-TRANSLOCATING OXIDOREDUCTASE COMPLEX SUBUNIT C"/>
    <property type="match status" value="1"/>
</dbReference>
<name>A0A3S9H913_9LACT</name>
<evidence type="ECO:0000256" key="5">
    <source>
        <dbReference type="ARBA" id="ARBA00022982"/>
    </source>
</evidence>
<comment type="subcellular location">
    <subcellularLocation>
        <location evidence="8">Cell membrane</location>
        <topology evidence="8">Peripheral membrane protein</topology>
    </subcellularLocation>
</comment>
<dbReference type="Gene3D" id="3.30.70.20">
    <property type="match status" value="1"/>
</dbReference>
<accession>A0A3S9H913</accession>
<feature type="binding site" evidence="8">
    <location>
        <position position="367"/>
    </location>
    <ligand>
        <name>[4Fe-4S] cluster</name>
        <dbReference type="ChEBI" id="CHEBI:49883"/>
        <label>1</label>
    </ligand>
</feature>
<dbReference type="InterPro" id="IPR037225">
    <property type="entry name" value="Nuo51_FMN-bd_sf"/>
</dbReference>
<dbReference type="AlphaFoldDB" id="A0A3S9H913"/>
<keyword evidence="8" id="KW-0472">Membrane</keyword>
<evidence type="ECO:0000313" key="10">
    <source>
        <dbReference type="EMBL" id="AZP03826.1"/>
    </source>
</evidence>
<evidence type="ECO:0000259" key="9">
    <source>
        <dbReference type="PROSITE" id="PS51379"/>
    </source>
</evidence>
<dbReference type="PROSITE" id="PS00198">
    <property type="entry name" value="4FE4S_FER_1"/>
    <property type="match status" value="1"/>
</dbReference>
<dbReference type="InterPro" id="IPR017900">
    <property type="entry name" value="4Fe4S_Fe_S_CS"/>
</dbReference>
<evidence type="ECO:0000313" key="11">
    <source>
        <dbReference type="Proteomes" id="UP000273326"/>
    </source>
</evidence>
<dbReference type="InterPro" id="IPR026902">
    <property type="entry name" value="RnfC_N"/>
</dbReference>
<dbReference type="InterPro" id="IPR010208">
    <property type="entry name" value="Ion_transpt_RnfC/RsxC"/>
</dbReference>